<sequence length="401" mass="43275">MRKLLVVLMVVAFAATAFAADVKLSGYMEVKGIYVENGGINEDSLGENSWWEQDGNVQAKFIVDKGTAFTVRGDFHDGTWGDPEMKAKTTGEGEAGFTIQRAFLEHDFGKAGLLSAGLMATGGWGTAFGNNVEGNYRVKLAVPVAMGKLTFQTTKNAENGSYDVEDSEKDDNDGYGIDYVGKAGAFTYGANLTYGDNSAAIMDNDTDGVQTTGLDVMFNGDLGMFGFESELAYRNVSTDKQGDEDYDLFGAYVNGFANLGKTTAGLIFLYGSVDKDTGEAFNYADDFDTTFIVDELGGVTGGDDLGGFTTFKLYADYAHTDALTLGAAFAYAFSNYDDDNQPNYADINLYELDAYVSYQINKALNYTVKAAYLQVNEIGAGADQYDADPIYYASHMLSVGF</sequence>
<dbReference type="OrthoDB" id="9790170at2"/>
<dbReference type="AlphaFoldDB" id="A0A410K1G1"/>
<reference evidence="2 3" key="1">
    <citation type="submission" date="2019-01" db="EMBL/GenBank/DDBJ databases">
        <title>Geovibrio thiophilus DSM 11263, complete genome.</title>
        <authorList>
            <person name="Spring S."/>
            <person name="Bunk B."/>
            <person name="Sproer C."/>
        </authorList>
    </citation>
    <scope>NUCLEOTIDE SEQUENCE [LARGE SCALE GENOMIC DNA]</scope>
    <source>
        <strain evidence="2 3">DSM 11263</strain>
    </source>
</reference>
<evidence type="ECO:0000256" key="1">
    <source>
        <dbReference type="SAM" id="SignalP"/>
    </source>
</evidence>
<evidence type="ECO:0008006" key="4">
    <source>
        <dbReference type="Google" id="ProtNLM"/>
    </source>
</evidence>
<dbReference type="Proteomes" id="UP000287502">
    <property type="component" value="Chromosome"/>
</dbReference>
<evidence type="ECO:0000313" key="3">
    <source>
        <dbReference type="Proteomes" id="UP000287502"/>
    </source>
</evidence>
<feature type="signal peptide" evidence="1">
    <location>
        <begin position="1"/>
        <end position="19"/>
    </location>
</feature>
<feature type="chain" id="PRO_5019510756" description="Porin" evidence="1">
    <location>
        <begin position="20"/>
        <end position="401"/>
    </location>
</feature>
<dbReference type="SUPFAM" id="SSF56935">
    <property type="entry name" value="Porins"/>
    <property type="match status" value="1"/>
</dbReference>
<gene>
    <name evidence="2" type="ORF">EP073_12535</name>
</gene>
<accession>A0A410K1G1</accession>
<dbReference type="RefSeq" id="WP_128467506.1">
    <property type="nucleotide sequence ID" value="NZ_CP035108.1"/>
</dbReference>
<keyword evidence="1" id="KW-0732">Signal</keyword>
<protein>
    <recommendedName>
        <fullName evidence="4">Porin</fullName>
    </recommendedName>
</protein>
<dbReference type="KEGG" id="gtl:EP073_12535"/>
<organism evidence="2 3">
    <name type="scientific">Geovibrio thiophilus</name>
    <dbReference type="NCBI Taxonomy" id="139438"/>
    <lineage>
        <taxon>Bacteria</taxon>
        <taxon>Pseudomonadati</taxon>
        <taxon>Deferribacterota</taxon>
        <taxon>Deferribacteres</taxon>
        <taxon>Deferribacterales</taxon>
        <taxon>Geovibrionaceae</taxon>
        <taxon>Geovibrio</taxon>
    </lineage>
</organism>
<proteinExistence type="predicted"/>
<evidence type="ECO:0000313" key="2">
    <source>
        <dbReference type="EMBL" id="QAR34201.1"/>
    </source>
</evidence>
<dbReference type="EMBL" id="CP035108">
    <property type="protein sequence ID" value="QAR34201.1"/>
    <property type="molecule type" value="Genomic_DNA"/>
</dbReference>
<keyword evidence="3" id="KW-1185">Reference proteome</keyword>
<name>A0A410K1G1_9BACT</name>